<keyword evidence="3" id="KW-1003">Cell membrane</keyword>
<dbReference type="KEGG" id="bhp:BHAMNSH16_07250"/>
<dbReference type="InterPro" id="IPR000515">
    <property type="entry name" value="MetI-like"/>
</dbReference>
<dbReference type="InterPro" id="IPR035906">
    <property type="entry name" value="MetI-like_sf"/>
</dbReference>
<feature type="transmembrane region" description="Helical" evidence="8">
    <location>
        <begin position="140"/>
        <end position="162"/>
    </location>
</feature>
<evidence type="ECO:0000256" key="1">
    <source>
        <dbReference type="ARBA" id="ARBA00004429"/>
    </source>
</evidence>
<feature type="transmembrane region" description="Helical" evidence="8">
    <location>
        <begin position="296"/>
        <end position="319"/>
    </location>
</feature>
<feature type="transmembrane region" description="Helical" evidence="8">
    <location>
        <begin position="64"/>
        <end position="88"/>
    </location>
</feature>
<feature type="transmembrane region" description="Helical" evidence="8">
    <location>
        <begin position="7"/>
        <end position="26"/>
    </location>
</feature>
<dbReference type="PANTHER" id="PTHR43357:SF4">
    <property type="entry name" value="INNER MEMBRANE ABC TRANSPORTER PERMEASE PROTEIN YDCV"/>
    <property type="match status" value="1"/>
</dbReference>
<feature type="transmembrane region" description="Helical" evidence="8">
    <location>
        <begin position="416"/>
        <end position="436"/>
    </location>
</feature>
<evidence type="ECO:0000256" key="7">
    <source>
        <dbReference type="ARBA" id="ARBA00023136"/>
    </source>
</evidence>
<keyword evidence="7 8" id="KW-0472">Membrane</keyword>
<feature type="domain" description="ABC transmembrane type-1" evidence="9">
    <location>
        <begin position="351"/>
        <end position="548"/>
    </location>
</feature>
<gene>
    <name evidence="10" type="ORF">BHAMNSH16_07250</name>
</gene>
<keyword evidence="5 8" id="KW-0812">Transmembrane</keyword>
<comment type="similarity">
    <text evidence="8">Belongs to the binding-protein-dependent transport system permease family.</text>
</comment>
<keyword evidence="11" id="KW-1185">Reference proteome</keyword>
<proteinExistence type="inferred from homology"/>
<dbReference type="EMBL" id="CP019914">
    <property type="protein sequence ID" value="ASJ21447.1"/>
    <property type="molecule type" value="Genomic_DNA"/>
</dbReference>
<dbReference type="Gene3D" id="1.10.3720.10">
    <property type="entry name" value="MetI-like"/>
    <property type="match status" value="2"/>
</dbReference>
<dbReference type="PROSITE" id="PS50928">
    <property type="entry name" value="ABC_TM1"/>
    <property type="match status" value="2"/>
</dbReference>
<evidence type="ECO:0000256" key="6">
    <source>
        <dbReference type="ARBA" id="ARBA00022989"/>
    </source>
</evidence>
<dbReference type="Proteomes" id="UP000264880">
    <property type="component" value="Chromosome"/>
</dbReference>
<keyword evidence="2 8" id="KW-0813">Transport</keyword>
<comment type="subcellular location">
    <subcellularLocation>
        <location evidence="1">Cell inner membrane</location>
        <topology evidence="1">Multi-pass membrane protein</topology>
    </subcellularLocation>
    <subcellularLocation>
        <location evidence="8">Cell membrane</location>
        <topology evidence="8">Multi-pass membrane protein</topology>
    </subcellularLocation>
</comment>
<evidence type="ECO:0000313" key="10">
    <source>
        <dbReference type="EMBL" id="ASJ21447.1"/>
    </source>
</evidence>
<evidence type="ECO:0000256" key="2">
    <source>
        <dbReference type="ARBA" id="ARBA00022448"/>
    </source>
</evidence>
<evidence type="ECO:0000256" key="8">
    <source>
        <dbReference type="RuleBase" id="RU363032"/>
    </source>
</evidence>
<name>A0AAC9XK39_9SPIR</name>
<evidence type="ECO:0000259" key="9">
    <source>
        <dbReference type="PROSITE" id="PS50928"/>
    </source>
</evidence>
<feature type="domain" description="ABC transmembrane type-1" evidence="9">
    <location>
        <begin position="60"/>
        <end position="264"/>
    </location>
</feature>
<dbReference type="SUPFAM" id="SSF161098">
    <property type="entry name" value="MetI-like"/>
    <property type="match status" value="2"/>
</dbReference>
<feature type="transmembrane region" description="Helical" evidence="8">
    <location>
        <begin position="530"/>
        <end position="551"/>
    </location>
</feature>
<evidence type="ECO:0000256" key="4">
    <source>
        <dbReference type="ARBA" id="ARBA00022519"/>
    </source>
</evidence>
<evidence type="ECO:0000313" key="11">
    <source>
        <dbReference type="Proteomes" id="UP000264880"/>
    </source>
</evidence>
<evidence type="ECO:0000256" key="3">
    <source>
        <dbReference type="ARBA" id="ARBA00022475"/>
    </source>
</evidence>
<feature type="transmembrane region" description="Helical" evidence="8">
    <location>
        <begin position="351"/>
        <end position="377"/>
    </location>
</feature>
<dbReference type="PANTHER" id="PTHR43357">
    <property type="entry name" value="INNER MEMBRANE ABC TRANSPORTER PERMEASE PROTEIN YDCV"/>
    <property type="match status" value="1"/>
</dbReference>
<organism evidence="10 11">
    <name type="scientific">Brachyspira hampsonii</name>
    <dbReference type="NCBI Taxonomy" id="1287055"/>
    <lineage>
        <taxon>Bacteria</taxon>
        <taxon>Pseudomonadati</taxon>
        <taxon>Spirochaetota</taxon>
        <taxon>Spirochaetia</taxon>
        <taxon>Brachyspirales</taxon>
        <taxon>Brachyspiraceae</taxon>
        <taxon>Brachyspira</taxon>
    </lineage>
</organism>
<dbReference type="Pfam" id="PF00528">
    <property type="entry name" value="BPD_transp_1"/>
    <property type="match status" value="2"/>
</dbReference>
<protein>
    <recommendedName>
        <fullName evidence="9">ABC transmembrane type-1 domain-containing protein</fullName>
    </recommendedName>
</protein>
<reference evidence="10 11" key="1">
    <citation type="submission" date="2017-02" db="EMBL/GenBank/DDBJ databases">
        <title>Complete genome sequence of Brachyspira hampsonii genomovar I strain NSH-16 (ATCC BAA-2463).</title>
        <authorList>
            <person name="Mirajkar N.S."/>
            <person name="Gebhart C.J."/>
        </authorList>
    </citation>
    <scope>NUCLEOTIDE SEQUENCE [LARGE SCALE GENOMIC DNA]</scope>
    <source>
        <strain evidence="10 11">NSH-16</strain>
    </source>
</reference>
<feature type="transmembrane region" description="Helical" evidence="8">
    <location>
        <begin position="471"/>
        <end position="495"/>
    </location>
</feature>
<dbReference type="CDD" id="cd06261">
    <property type="entry name" value="TM_PBP2"/>
    <property type="match status" value="2"/>
</dbReference>
<dbReference type="AlphaFoldDB" id="A0AAC9XK39"/>
<sequence>MLKNKSIIFYLFLALLIWYLFAFAVYPSLITLISSLTKNGNFGFYNYKQIFQSPNLSSAFFNTLLLSFSTVIICGIIGCSLSLCIHAVQIPFRRIYHIIVLLPMVVPGTVVVVAYVFLYGVRGFIGWPLRELLGLPLNSYSIEGFGGILLIHAFTQYIYFYLLTTEAIERINVSQIEAAKSLGVGKFRTFFQIVFPSFGPHITGAAVLTFLSASGSFSAPMIIGGNFRVMSTEIYFSKQAGYINLAATQAVLLSLIIIIVISVIRYYELKCFSGKDFKGSLIPFTPIKNKTISKIATIYVTILSIIIILPIIAVILISFGKSGRWASVFHDQYTLENYINVFKNSRNIQPIYNSIIIAFIATIVSAFIGIFASYVITRTKIKGRTLLENVCMLPWILPPSTILIALIASYNVPNILVLNITFIGTYWFMPLAFIILRLPVMVRNSSASLISLPKSIEEASKSLGANGFITFFKVILPMMLTGISFSLIITFIFIMGDYGVPTFASVANNRPITTAIVNAIGSQRIELGMVYGSSLIVISIIFIGLFSIFTIKNKKY</sequence>
<keyword evidence="4" id="KW-0997">Cell inner membrane</keyword>
<evidence type="ECO:0000256" key="5">
    <source>
        <dbReference type="ARBA" id="ARBA00022692"/>
    </source>
</evidence>
<dbReference type="RefSeq" id="WP_069731926.1">
    <property type="nucleotide sequence ID" value="NZ_CP019914.1"/>
</dbReference>
<dbReference type="GO" id="GO:0005886">
    <property type="term" value="C:plasma membrane"/>
    <property type="evidence" value="ECO:0007669"/>
    <property type="project" value="UniProtKB-SubCell"/>
</dbReference>
<feature type="transmembrane region" description="Helical" evidence="8">
    <location>
        <begin position="243"/>
        <end position="267"/>
    </location>
</feature>
<dbReference type="GO" id="GO:0055085">
    <property type="term" value="P:transmembrane transport"/>
    <property type="evidence" value="ECO:0007669"/>
    <property type="project" value="InterPro"/>
</dbReference>
<accession>A0AAC9XK39</accession>
<keyword evidence="6 8" id="KW-1133">Transmembrane helix</keyword>
<feature type="transmembrane region" description="Helical" evidence="8">
    <location>
        <begin position="95"/>
        <end position="120"/>
    </location>
</feature>
<feature type="transmembrane region" description="Helical" evidence="8">
    <location>
        <begin position="389"/>
        <end position="410"/>
    </location>
</feature>